<feature type="non-terminal residue" evidence="3">
    <location>
        <position position="120"/>
    </location>
</feature>
<dbReference type="Pfam" id="PF20231">
    <property type="entry name" value="DUF6589"/>
    <property type="match status" value="1"/>
</dbReference>
<dbReference type="InterPro" id="IPR046496">
    <property type="entry name" value="DUF6589"/>
</dbReference>
<reference evidence="4" key="2">
    <citation type="submission" date="2015-01" db="EMBL/GenBank/DDBJ databases">
        <title>Evolutionary Origins and Diversification of the Mycorrhizal Mutualists.</title>
        <authorList>
            <consortium name="DOE Joint Genome Institute"/>
            <consortium name="Mycorrhizal Genomics Consortium"/>
            <person name="Kohler A."/>
            <person name="Kuo A."/>
            <person name="Nagy L.G."/>
            <person name="Floudas D."/>
            <person name="Copeland A."/>
            <person name="Barry K.W."/>
            <person name="Cichocki N."/>
            <person name="Veneault-Fourrey C."/>
            <person name="LaButti K."/>
            <person name="Lindquist E.A."/>
            <person name="Lipzen A."/>
            <person name="Lundell T."/>
            <person name="Morin E."/>
            <person name="Murat C."/>
            <person name="Riley R."/>
            <person name="Ohm R."/>
            <person name="Sun H."/>
            <person name="Tunlid A."/>
            <person name="Henrissat B."/>
            <person name="Grigoriev I.V."/>
            <person name="Hibbett D.S."/>
            <person name="Martin F."/>
        </authorList>
    </citation>
    <scope>NUCLEOTIDE SEQUENCE [LARGE SCALE GENOMIC DNA]</scope>
    <source>
        <strain evidence="4">LaAM-08-1</strain>
    </source>
</reference>
<dbReference type="AlphaFoldDB" id="A0A0C9WTW5"/>
<protein>
    <recommendedName>
        <fullName evidence="2">DUF6589 domain-containing protein</fullName>
    </recommendedName>
</protein>
<organism evidence="3 4">
    <name type="scientific">Laccaria amethystina LaAM-08-1</name>
    <dbReference type="NCBI Taxonomy" id="1095629"/>
    <lineage>
        <taxon>Eukaryota</taxon>
        <taxon>Fungi</taxon>
        <taxon>Dikarya</taxon>
        <taxon>Basidiomycota</taxon>
        <taxon>Agaricomycotina</taxon>
        <taxon>Agaricomycetes</taxon>
        <taxon>Agaricomycetidae</taxon>
        <taxon>Agaricales</taxon>
        <taxon>Agaricineae</taxon>
        <taxon>Hydnangiaceae</taxon>
        <taxon>Laccaria</taxon>
    </lineage>
</organism>
<evidence type="ECO:0000313" key="3">
    <source>
        <dbReference type="EMBL" id="KIK02535.1"/>
    </source>
</evidence>
<feature type="non-terminal residue" evidence="3">
    <location>
        <position position="1"/>
    </location>
</feature>
<dbReference type="Proteomes" id="UP000054477">
    <property type="component" value="Unassembled WGS sequence"/>
</dbReference>
<sequence length="120" mass="13234">LQPLGTNTEREIETQGMARALMDFDSQMGVEPEEADKLLSWVRGDGASHATTLRLQKHLCSIPDNHQSFRNRVSTPEIWHAKATMINSISANHYGPATSKDPSSLSRSSNAAGFKWPSNL</sequence>
<evidence type="ECO:0000259" key="2">
    <source>
        <dbReference type="Pfam" id="PF20231"/>
    </source>
</evidence>
<name>A0A0C9WTW5_9AGAR</name>
<dbReference type="EMBL" id="KN838591">
    <property type="protein sequence ID" value="KIK02535.1"/>
    <property type="molecule type" value="Genomic_DNA"/>
</dbReference>
<dbReference type="HOGENOM" id="CLU_161503_0_0_1"/>
<feature type="compositionally biased region" description="Polar residues" evidence="1">
    <location>
        <begin position="100"/>
        <end position="111"/>
    </location>
</feature>
<proteinExistence type="predicted"/>
<feature type="domain" description="DUF6589" evidence="2">
    <location>
        <begin position="2"/>
        <end position="115"/>
    </location>
</feature>
<evidence type="ECO:0000313" key="4">
    <source>
        <dbReference type="Proteomes" id="UP000054477"/>
    </source>
</evidence>
<keyword evidence="4" id="KW-1185">Reference proteome</keyword>
<dbReference type="STRING" id="1095629.A0A0C9WTW5"/>
<feature type="region of interest" description="Disordered" evidence="1">
    <location>
        <begin position="91"/>
        <end position="120"/>
    </location>
</feature>
<gene>
    <name evidence="3" type="ORF">K443DRAFT_59064</name>
</gene>
<accession>A0A0C9WTW5</accession>
<dbReference type="OrthoDB" id="3266963at2759"/>
<evidence type="ECO:0000256" key="1">
    <source>
        <dbReference type="SAM" id="MobiDB-lite"/>
    </source>
</evidence>
<reference evidence="3 4" key="1">
    <citation type="submission" date="2014-04" db="EMBL/GenBank/DDBJ databases">
        <authorList>
            <consortium name="DOE Joint Genome Institute"/>
            <person name="Kuo A."/>
            <person name="Kohler A."/>
            <person name="Nagy L.G."/>
            <person name="Floudas D."/>
            <person name="Copeland A."/>
            <person name="Barry K.W."/>
            <person name="Cichocki N."/>
            <person name="Veneault-Fourrey C."/>
            <person name="LaButti K."/>
            <person name="Lindquist E.A."/>
            <person name="Lipzen A."/>
            <person name="Lundell T."/>
            <person name="Morin E."/>
            <person name="Murat C."/>
            <person name="Sun H."/>
            <person name="Tunlid A."/>
            <person name="Henrissat B."/>
            <person name="Grigoriev I.V."/>
            <person name="Hibbett D.S."/>
            <person name="Martin F."/>
            <person name="Nordberg H.P."/>
            <person name="Cantor M.N."/>
            <person name="Hua S.X."/>
        </authorList>
    </citation>
    <scope>NUCLEOTIDE SEQUENCE [LARGE SCALE GENOMIC DNA]</scope>
    <source>
        <strain evidence="3 4">LaAM-08-1</strain>
    </source>
</reference>